<evidence type="ECO:0000313" key="2">
    <source>
        <dbReference type="Proteomes" id="UP000294689"/>
    </source>
</evidence>
<keyword evidence="2" id="KW-1185">Reference proteome</keyword>
<protein>
    <submittedName>
        <fullName evidence="1">Uncharacterized protein</fullName>
    </submittedName>
</protein>
<evidence type="ECO:0000313" key="1">
    <source>
        <dbReference type="EMBL" id="TDU43301.1"/>
    </source>
</evidence>
<dbReference type="AlphaFoldDB" id="A0A4R7Q904"/>
<name>A0A4R7Q904_9FLAO</name>
<dbReference type="EMBL" id="SOBW01000007">
    <property type="protein sequence ID" value="TDU43301.1"/>
    <property type="molecule type" value="Genomic_DNA"/>
</dbReference>
<proteinExistence type="predicted"/>
<dbReference type="Proteomes" id="UP000294689">
    <property type="component" value="Unassembled WGS sequence"/>
</dbReference>
<reference evidence="1 2" key="1">
    <citation type="submission" date="2019-03" db="EMBL/GenBank/DDBJ databases">
        <title>Genomic Encyclopedia of Archaeal and Bacterial Type Strains, Phase II (KMG-II): from individual species to whole genera.</title>
        <authorList>
            <person name="Goeker M."/>
        </authorList>
    </citation>
    <scope>NUCLEOTIDE SEQUENCE [LARGE SCALE GENOMIC DNA]</scope>
    <source>
        <strain evidence="1 2">DSM 28135</strain>
    </source>
</reference>
<organism evidence="1 2">
    <name type="scientific">Gelidibacter sediminis</name>
    <dbReference type="NCBI Taxonomy" id="1608710"/>
    <lineage>
        <taxon>Bacteria</taxon>
        <taxon>Pseudomonadati</taxon>
        <taxon>Bacteroidota</taxon>
        <taxon>Flavobacteriia</taxon>
        <taxon>Flavobacteriales</taxon>
        <taxon>Flavobacteriaceae</taxon>
        <taxon>Gelidibacter</taxon>
    </lineage>
</organism>
<accession>A0A4R7Q904</accession>
<gene>
    <name evidence="1" type="ORF">BXY82_0711</name>
</gene>
<sequence>MLLQSTFKNDSIIKFDDEMHDNVEIVDELFFKL</sequence>
<comment type="caution">
    <text evidence="1">The sequence shown here is derived from an EMBL/GenBank/DDBJ whole genome shotgun (WGS) entry which is preliminary data.</text>
</comment>